<accession>A0A6A0H9U6</accession>
<evidence type="ECO:0000256" key="5">
    <source>
        <dbReference type="ARBA" id="ARBA00022837"/>
    </source>
</evidence>
<evidence type="ECO:0000256" key="1">
    <source>
        <dbReference type="ARBA" id="ARBA00004167"/>
    </source>
</evidence>
<evidence type="ECO:0000256" key="10">
    <source>
        <dbReference type="ARBA" id="ARBA00023180"/>
    </source>
</evidence>
<dbReference type="PRINTS" id="PR00205">
    <property type="entry name" value="CADHERIN"/>
</dbReference>
<evidence type="ECO:0000256" key="9">
    <source>
        <dbReference type="ARBA" id="ARBA00023157"/>
    </source>
</evidence>
<dbReference type="FunFam" id="2.60.40.60:FF:000066">
    <property type="entry name" value="FAT atypical cadherin 1"/>
    <property type="match status" value="1"/>
</dbReference>
<evidence type="ECO:0000256" key="4">
    <source>
        <dbReference type="ARBA" id="ARBA00022737"/>
    </source>
</evidence>
<dbReference type="GO" id="GO:0007156">
    <property type="term" value="P:homophilic cell adhesion via plasma membrane adhesion molecules"/>
    <property type="evidence" value="ECO:0007669"/>
    <property type="project" value="InterPro"/>
</dbReference>
<evidence type="ECO:0000259" key="12">
    <source>
        <dbReference type="PROSITE" id="PS50268"/>
    </source>
</evidence>
<feature type="domain" description="Cadherin" evidence="12">
    <location>
        <begin position="143"/>
        <end position="244"/>
    </location>
</feature>
<reference evidence="13" key="1">
    <citation type="submission" date="2014-08" db="EMBL/GenBank/DDBJ databases">
        <authorList>
            <person name="Murali S."/>
            <person name="Richards S."/>
            <person name="Bandaranaike D."/>
            <person name="Bellair M."/>
            <person name="Blankenburg K."/>
            <person name="Chao H."/>
            <person name="Dinh H."/>
            <person name="Doddapaneni H."/>
            <person name="Dugan-Rocha S."/>
            <person name="Elkadiri S."/>
            <person name="Gnanaolivu R."/>
            <person name="Hughes D."/>
            <person name="Lee S."/>
            <person name="Li M."/>
            <person name="Ming W."/>
            <person name="Munidasa M."/>
            <person name="Muniz J."/>
            <person name="Nguyen L."/>
            <person name="Osuji N."/>
            <person name="Pu L.-L."/>
            <person name="Puazo M."/>
            <person name="Skinner E."/>
            <person name="Qu C."/>
            <person name="Quiroz J."/>
            <person name="Raj R."/>
            <person name="Weissenberger G."/>
            <person name="Xin Y."/>
            <person name="Zou X."/>
            <person name="Han Y."/>
            <person name="Worley K."/>
            <person name="Muzny D."/>
            <person name="Gibbs R."/>
        </authorList>
    </citation>
    <scope>NUCLEOTIDE SEQUENCE</scope>
    <source>
        <strain evidence="13">HAZT.00-mixed</strain>
        <tissue evidence="13">Whole organism</tissue>
    </source>
</reference>
<dbReference type="InterPro" id="IPR050174">
    <property type="entry name" value="Protocadherin/Cadherin-CA"/>
</dbReference>
<dbReference type="InterPro" id="IPR002126">
    <property type="entry name" value="Cadherin-like_dom"/>
</dbReference>
<keyword evidence="10" id="KW-0325">Glycoprotein</keyword>
<dbReference type="FunFam" id="2.60.40.60:FF:000015">
    <property type="entry name" value="FAT atypical cadherin 1"/>
    <property type="match status" value="2"/>
</dbReference>
<dbReference type="FunFam" id="2.60.40.60:FF:000020">
    <property type="entry name" value="Dachsous cadherin-related 1b"/>
    <property type="match status" value="1"/>
</dbReference>
<feature type="domain" description="Cadherin" evidence="12">
    <location>
        <begin position="608"/>
        <end position="708"/>
    </location>
</feature>
<comment type="caution">
    <text evidence="13">The sequence shown here is derived from an EMBL/GenBank/DDBJ whole genome shotgun (WGS) entry which is preliminary data.</text>
</comment>
<dbReference type="CDD" id="cd11304">
    <property type="entry name" value="Cadherin_repeat"/>
    <property type="match status" value="7"/>
</dbReference>
<dbReference type="SMART" id="SM00112">
    <property type="entry name" value="CA"/>
    <property type="match status" value="6"/>
</dbReference>
<reference evidence="13" key="2">
    <citation type="journal article" date="2018" name="Environ. Sci. Technol.">
        <title>The Toxicogenome of Hyalella azteca: A Model for Sediment Ecotoxicology and Evolutionary Toxicology.</title>
        <authorList>
            <person name="Poynton H.C."/>
            <person name="Hasenbein S."/>
            <person name="Benoit J.B."/>
            <person name="Sepulveda M.S."/>
            <person name="Poelchau M.F."/>
            <person name="Hughes D.S.T."/>
            <person name="Murali S.C."/>
            <person name="Chen S."/>
            <person name="Glastad K.M."/>
            <person name="Goodisman M.A.D."/>
            <person name="Werren J.H."/>
            <person name="Vineis J.H."/>
            <person name="Bowen J.L."/>
            <person name="Friedrich M."/>
            <person name="Jones J."/>
            <person name="Robertson H.M."/>
            <person name="Feyereisen R."/>
            <person name="Mechler-Hickson A."/>
            <person name="Mathers N."/>
            <person name="Lee C.E."/>
            <person name="Colbourne J.K."/>
            <person name="Biales A."/>
            <person name="Johnston J.S."/>
            <person name="Wellborn G.A."/>
            <person name="Rosendale A.J."/>
            <person name="Cridge A.G."/>
            <person name="Munoz-Torres M.C."/>
            <person name="Bain P.A."/>
            <person name="Manny A.R."/>
            <person name="Major K.M."/>
            <person name="Lambert F.N."/>
            <person name="Vulpe C.D."/>
            <person name="Tuck P."/>
            <person name="Blalock B.J."/>
            <person name="Lin Y.Y."/>
            <person name="Smith M.E."/>
            <person name="Ochoa-Acuna H."/>
            <person name="Chen M.M."/>
            <person name="Childers C.P."/>
            <person name="Qu J."/>
            <person name="Dugan S."/>
            <person name="Lee S.L."/>
            <person name="Chao H."/>
            <person name="Dinh H."/>
            <person name="Han Y."/>
            <person name="Doddapaneni H."/>
            <person name="Worley K.C."/>
            <person name="Muzny D.M."/>
            <person name="Gibbs R.A."/>
            <person name="Richards S."/>
        </authorList>
    </citation>
    <scope>NUCLEOTIDE SEQUENCE</scope>
    <source>
        <strain evidence="13">HAZT.00-mixed</strain>
        <tissue evidence="13">Whole organism</tissue>
    </source>
</reference>
<evidence type="ECO:0000256" key="11">
    <source>
        <dbReference type="PROSITE-ProRule" id="PRU00043"/>
    </source>
</evidence>
<keyword evidence="2" id="KW-0245">EGF-like domain</keyword>
<sequence length="801" mass="88708">MARDRGSEHDGHWPAEAKLVITVQEVNVFEPQMKVSLLEEMSHKGHLLLVAIVTVLDNDEGVSGLVDSLEIVDGDPERVFRIIPSEETNEFSLAALGTIDWVSRPLGYNLTLKATDRGTIARFSYKDIFVAPPKTTKQQPSLLKNQYEFNISEAAPPGSFVGILGYWIPGTSGEEVYFLSEDNKVREFAVEPTSGTLTTVIPLDAETVSSYSFQVLAKSKDQSGVQMTEIKIHVIDANDNTPMIVAPQGVVQMNENLPANTWVVKVRAQDYDFGKNGAVSYSLANSENVPFKIDHFTGEVRSTKVLDYESGRRIWKLLVRASDWGEPFRRQTEKIITIHVQDVNDNRPQFERVDCSGYIDRSAPLGTEIMTLSAIDFDAGNIISYRILSGNNDRCFDVDSVKGVISLMCDLQDMEGNERFLNVTATDGQNFADSMNVRLQLIHSRSAASHTPWVDLKCSDTFVTKTLSSLLAESAVNNEVQKYASKAANLPLFSTNHHPPVFNNPPKEVRVRENSEIGTIILTLEANDVDTGYDGYLAFAISSGNHQSVFRIDVDSGNLIIVGELDRESRDKYVLNLTVFDLGVPQKSSSHELVVIIVDENDNIPKFDKVAYSFFLPESVGNGTNVHQLRAVDPDSGRFGAITYSLITDTKDFWMNPSTGLLSVSGSLDYETIEEYELRVVATDGGGLSSQAYIMVQVADVNDCAPQFFDSEYLTVKVSEDAPVGSLVILMYAYDSDSSNLRYFIDEGSTTFSIDENSGAIRVAEPLDYELRLSYNISIRATDDGFQPLSTRTSLTIEVNI</sequence>
<proteinExistence type="predicted"/>
<evidence type="ECO:0000256" key="7">
    <source>
        <dbReference type="ARBA" id="ARBA00022989"/>
    </source>
</evidence>
<dbReference type="Gene3D" id="2.60.40.60">
    <property type="entry name" value="Cadherins"/>
    <property type="match status" value="6"/>
</dbReference>
<evidence type="ECO:0000313" key="13">
    <source>
        <dbReference type="EMBL" id="KAA0202540.1"/>
    </source>
</evidence>
<dbReference type="PROSITE" id="PS00232">
    <property type="entry name" value="CADHERIN_1"/>
    <property type="match status" value="3"/>
</dbReference>
<dbReference type="GO" id="GO:0005886">
    <property type="term" value="C:plasma membrane"/>
    <property type="evidence" value="ECO:0007669"/>
    <property type="project" value="InterPro"/>
</dbReference>
<organism evidence="13">
    <name type="scientific">Hyalella azteca</name>
    <name type="common">Amphipod</name>
    <dbReference type="NCBI Taxonomy" id="294128"/>
    <lineage>
        <taxon>Eukaryota</taxon>
        <taxon>Metazoa</taxon>
        <taxon>Ecdysozoa</taxon>
        <taxon>Arthropoda</taxon>
        <taxon>Crustacea</taxon>
        <taxon>Multicrustacea</taxon>
        <taxon>Malacostraca</taxon>
        <taxon>Eumalacostraca</taxon>
        <taxon>Peracarida</taxon>
        <taxon>Amphipoda</taxon>
        <taxon>Senticaudata</taxon>
        <taxon>Talitrida</taxon>
        <taxon>Talitroidea</taxon>
        <taxon>Hyalellidae</taxon>
        <taxon>Hyalella</taxon>
    </lineage>
</organism>
<dbReference type="InterPro" id="IPR020894">
    <property type="entry name" value="Cadherin_CS"/>
</dbReference>
<dbReference type="Pfam" id="PF00028">
    <property type="entry name" value="Cadherin"/>
    <property type="match status" value="5"/>
</dbReference>
<dbReference type="PANTHER" id="PTHR24028">
    <property type="entry name" value="CADHERIN-87A"/>
    <property type="match status" value="1"/>
</dbReference>
<dbReference type="PANTHER" id="PTHR24028:SF328">
    <property type="entry name" value="CADHERIN-3"/>
    <property type="match status" value="1"/>
</dbReference>
<evidence type="ECO:0000256" key="8">
    <source>
        <dbReference type="ARBA" id="ARBA00023136"/>
    </source>
</evidence>
<feature type="domain" description="Cadherin" evidence="12">
    <location>
        <begin position="359"/>
        <end position="454"/>
    </location>
</feature>
<reference evidence="13" key="3">
    <citation type="submission" date="2019-06" db="EMBL/GenBank/DDBJ databases">
        <authorList>
            <person name="Poynton C."/>
            <person name="Hasenbein S."/>
            <person name="Benoit J.B."/>
            <person name="Sepulveda M.S."/>
            <person name="Poelchau M.F."/>
            <person name="Murali S.C."/>
            <person name="Chen S."/>
            <person name="Glastad K.M."/>
            <person name="Werren J.H."/>
            <person name="Vineis J.H."/>
            <person name="Bowen J.L."/>
            <person name="Friedrich M."/>
            <person name="Jones J."/>
            <person name="Robertson H.M."/>
            <person name="Feyereisen R."/>
            <person name="Mechler-Hickson A."/>
            <person name="Mathers N."/>
            <person name="Lee C.E."/>
            <person name="Colbourne J.K."/>
            <person name="Biales A."/>
            <person name="Johnston J.S."/>
            <person name="Wellborn G.A."/>
            <person name="Rosendale A.J."/>
            <person name="Cridge A.G."/>
            <person name="Munoz-Torres M.C."/>
            <person name="Bain P.A."/>
            <person name="Manny A.R."/>
            <person name="Major K.M."/>
            <person name="Lambert F.N."/>
            <person name="Vulpe C.D."/>
            <person name="Tuck P."/>
            <person name="Blalock B.J."/>
            <person name="Lin Y.-Y."/>
            <person name="Smith M.E."/>
            <person name="Ochoa-Acuna H."/>
            <person name="Chen M.-J.M."/>
            <person name="Childers C.P."/>
            <person name="Qu J."/>
            <person name="Dugan S."/>
            <person name="Lee S.L."/>
            <person name="Chao H."/>
            <person name="Dinh H."/>
            <person name="Han Y."/>
            <person name="Doddapaneni H."/>
            <person name="Worley K.C."/>
            <person name="Muzny D.M."/>
            <person name="Gibbs R.A."/>
            <person name="Richards S."/>
        </authorList>
    </citation>
    <scope>NUCLEOTIDE SEQUENCE</scope>
    <source>
        <strain evidence="13">HAZT.00-mixed</strain>
        <tissue evidence="13">Whole organism</tissue>
    </source>
</reference>
<dbReference type="GO" id="GO:0048589">
    <property type="term" value="P:developmental growth"/>
    <property type="evidence" value="ECO:0007669"/>
    <property type="project" value="UniProtKB-ARBA"/>
</dbReference>
<comment type="subcellular location">
    <subcellularLocation>
        <location evidence="1">Membrane</location>
        <topology evidence="1">Single-pass membrane protein</topology>
    </subcellularLocation>
</comment>
<keyword evidence="9" id="KW-1015">Disulfide bond</keyword>
<keyword evidence="7" id="KW-1133">Transmembrane helix</keyword>
<keyword evidence="4" id="KW-0677">Repeat</keyword>
<feature type="domain" description="Cadherin" evidence="12">
    <location>
        <begin position="503"/>
        <end position="607"/>
    </location>
</feature>
<feature type="domain" description="Cadherin" evidence="12">
    <location>
        <begin position="710"/>
        <end position="799"/>
    </location>
</feature>
<dbReference type="AlphaFoldDB" id="A0A6A0H9U6"/>
<keyword evidence="3" id="KW-0812">Transmembrane</keyword>
<keyword evidence="8" id="KW-0472">Membrane</keyword>
<evidence type="ECO:0000256" key="2">
    <source>
        <dbReference type="ARBA" id="ARBA00022536"/>
    </source>
</evidence>
<evidence type="ECO:0000256" key="3">
    <source>
        <dbReference type="ARBA" id="ARBA00022692"/>
    </source>
</evidence>
<dbReference type="GO" id="GO:0007163">
    <property type="term" value="P:establishment or maintenance of cell polarity"/>
    <property type="evidence" value="ECO:0007669"/>
    <property type="project" value="UniProtKB-ARBA"/>
</dbReference>
<keyword evidence="6" id="KW-0130">Cell adhesion</keyword>
<dbReference type="GO" id="GO:0005509">
    <property type="term" value="F:calcium ion binding"/>
    <property type="evidence" value="ECO:0007669"/>
    <property type="project" value="UniProtKB-UniRule"/>
</dbReference>
<dbReference type="EMBL" id="JQDR03003386">
    <property type="protein sequence ID" value="KAA0202540.1"/>
    <property type="molecule type" value="Genomic_DNA"/>
</dbReference>
<keyword evidence="5 11" id="KW-0106">Calcium</keyword>
<dbReference type="GO" id="GO:0001736">
    <property type="term" value="P:establishment of planar polarity"/>
    <property type="evidence" value="ECO:0007669"/>
    <property type="project" value="UniProtKB-ARBA"/>
</dbReference>
<dbReference type="Proteomes" id="UP000711488">
    <property type="component" value="Unassembled WGS sequence"/>
</dbReference>
<protein>
    <recommendedName>
        <fullName evidence="12">Cadherin domain-containing protein</fullName>
    </recommendedName>
</protein>
<feature type="domain" description="Cadherin" evidence="12">
    <location>
        <begin position="245"/>
        <end position="350"/>
    </location>
</feature>
<dbReference type="GO" id="GO:0048513">
    <property type="term" value="P:animal organ development"/>
    <property type="evidence" value="ECO:0007669"/>
    <property type="project" value="UniProtKB-ARBA"/>
</dbReference>
<dbReference type="PROSITE" id="PS50268">
    <property type="entry name" value="CADHERIN_2"/>
    <property type="match status" value="6"/>
</dbReference>
<gene>
    <name evidence="13" type="ORF">HAZT_HAZT006605</name>
</gene>
<dbReference type="InterPro" id="IPR015919">
    <property type="entry name" value="Cadherin-like_sf"/>
</dbReference>
<name>A0A6A0H9U6_HYAAZ</name>
<dbReference type="SUPFAM" id="SSF49313">
    <property type="entry name" value="Cadherin-like"/>
    <property type="match status" value="7"/>
</dbReference>
<dbReference type="FunFam" id="2.60.40.60:FF:000039">
    <property type="entry name" value="FAT atypical cadherin 3"/>
    <property type="match status" value="1"/>
</dbReference>
<evidence type="ECO:0000256" key="6">
    <source>
        <dbReference type="ARBA" id="ARBA00022889"/>
    </source>
</evidence>